<dbReference type="SUPFAM" id="SSF52374">
    <property type="entry name" value="Nucleotidylyl transferase"/>
    <property type="match status" value="1"/>
</dbReference>
<evidence type="ECO:0000256" key="7">
    <source>
        <dbReference type="ARBA" id="ARBA00023146"/>
    </source>
</evidence>
<evidence type="ECO:0000256" key="8">
    <source>
        <dbReference type="ARBA" id="ARBA00049339"/>
    </source>
</evidence>
<evidence type="ECO:0000256" key="1">
    <source>
        <dbReference type="ARBA" id="ARBA00005594"/>
    </source>
</evidence>
<feature type="compositionally biased region" description="Acidic residues" evidence="10">
    <location>
        <begin position="609"/>
        <end position="618"/>
    </location>
</feature>
<sequence>MASLTDLEGRLAGLGLDSPFPAVPAANALTKPIDIYRLHLASLIATTLECDVAAAYEAISTATDLTLADLAVVVPKLKPKDVKDIKEFAVELVQKLPTSPLYAVPYPDGVQLRFFFSQKTLPLLMLPYIRERGTTYGEDHAQGLQDPANPDGGRKNIVVEFSSPNIPGDFNGTHLRSTIIGGFVAKMYECMGWDVVRMNYLGDFGKNLALFAVGWDKYGSEEALEANPLEHIMDVFVKIEADFKPEMDASKQAKNENKSTAEIESQGIFAERDGFFKRLEDKDEEALAFWKKFRDITLAKLEPAYARLGVTFDEYSGESQPLQETMIEIEATLTAKGVLQESDGSQIINFEDHGHRGLGTVIVRARTGSSTYFLRDLAAAVDREKSHAFDKMIYVVASKQNAHFHQVFRTLELLGREDLAKKMQHVSFGDVTGMAPHVKKTMSLGQILDDVAEIVQTAEAEGGKENEDGGDEAAADAGDCEDKPASTGGGDPAAVGGLLSLDLFGKRSHGYAFDKKRMAAEEGDSCRLLQREHAKLFSVIADLKGADGGEADGEDPTPDHAVLQKDESIDLLRMMAQYPDVTASTFKALEPHGLLSYLSRLAEASSYELDAEGDDGGDENGAGPSSAAPEEETAESRKAKLMLYECVKQVLGHGMNLLGVPPIC</sequence>
<evidence type="ECO:0000256" key="9">
    <source>
        <dbReference type="RuleBase" id="RU363038"/>
    </source>
</evidence>
<reference evidence="12 13" key="1">
    <citation type="submission" date="2023-01" db="EMBL/GenBank/DDBJ databases">
        <title>Analysis of 21 Apiospora genomes using comparative genomics revels a genus with tremendous synthesis potential of carbohydrate active enzymes and secondary metabolites.</title>
        <authorList>
            <person name="Sorensen T."/>
        </authorList>
    </citation>
    <scope>NUCLEOTIDE SEQUENCE [LARGE SCALE GENOMIC DNA]</scope>
    <source>
        <strain evidence="12 13">CBS 83171</strain>
    </source>
</reference>
<name>A0ABR1UR21_9PEZI</name>
<keyword evidence="13" id="KW-1185">Reference proteome</keyword>
<dbReference type="InterPro" id="IPR035684">
    <property type="entry name" value="ArgRS_core"/>
</dbReference>
<evidence type="ECO:0000256" key="4">
    <source>
        <dbReference type="ARBA" id="ARBA00022741"/>
    </source>
</evidence>
<evidence type="ECO:0000256" key="5">
    <source>
        <dbReference type="ARBA" id="ARBA00022840"/>
    </source>
</evidence>
<dbReference type="SUPFAM" id="SSF47323">
    <property type="entry name" value="Anticodon-binding domain of a subclass of class I aminoacyl-tRNA synthetases"/>
    <property type="match status" value="1"/>
</dbReference>
<dbReference type="EC" id="6.1.1.19" evidence="2"/>
<keyword evidence="3 9" id="KW-0436">Ligase</keyword>
<keyword evidence="6 9" id="KW-0648">Protein biosynthesis</keyword>
<proteinExistence type="inferred from homology"/>
<evidence type="ECO:0000259" key="11">
    <source>
        <dbReference type="SMART" id="SM00836"/>
    </source>
</evidence>
<feature type="domain" description="DALR anticodon binding" evidence="11">
    <location>
        <begin position="529"/>
        <end position="663"/>
    </location>
</feature>
<gene>
    <name evidence="12" type="ORF">PG996_010446</name>
</gene>
<evidence type="ECO:0000256" key="2">
    <source>
        <dbReference type="ARBA" id="ARBA00012837"/>
    </source>
</evidence>
<dbReference type="Proteomes" id="UP001446871">
    <property type="component" value="Unassembled WGS sequence"/>
</dbReference>
<dbReference type="InterPro" id="IPR008909">
    <property type="entry name" value="DALR_anticod-bd"/>
</dbReference>
<evidence type="ECO:0000256" key="10">
    <source>
        <dbReference type="SAM" id="MobiDB-lite"/>
    </source>
</evidence>
<comment type="catalytic activity">
    <reaction evidence="8">
        <text>tRNA(Arg) + L-arginine + ATP = L-arginyl-tRNA(Arg) + AMP + diphosphate</text>
        <dbReference type="Rhea" id="RHEA:20301"/>
        <dbReference type="Rhea" id="RHEA-COMP:9658"/>
        <dbReference type="Rhea" id="RHEA-COMP:9673"/>
        <dbReference type="ChEBI" id="CHEBI:30616"/>
        <dbReference type="ChEBI" id="CHEBI:32682"/>
        <dbReference type="ChEBI" id="CHEBI:33019"/>
        <dbReference type="ChEBI" id="CHEBI:78442"/>
        <dbReference type="ChEBI" id="CHEBI:78513"/>
        <dbReference type="ChEBI" id="CHEBI:456215"/>
        <dbReference type="EC" id="6.1.1.19"/>
    </reaction>
</comment>
<evidence type="ECO:0000256" key="6">
    <source>
        <dbReference type="ARBA" id="ARBA00022917"/>
    </source>
</evidence>
<dbReference type="Gene3D" id="3.40.50.620">
    <property type="entry name" value="HUPs"/>
    <property type="match status" value="1"/>
</dbReference>
<feature type="region of interest" description="Disordered" evidence="10">
    <location>
        <begin position="460"/>
        <end position="491"/>
    </location>
</feature>
<keyword evidence="5 9" id="KW-0067">ATP-binding</keyword>
<dbReference type="Gene3D" id="1.10.730.10">
    <property type="entry name" value="Isoleucyl-tRNA Synthetase, Domain 1"/>
    <property type="match status" value="1"/>
</dbReference>
<dbReference type="Gene3D" id="3.30.1360.70">
    <property type="entry name" value="Arginyl tRNA synthetase N-terminal domain"/>
    <property type="match status" value="1"/>
</dbReference>
<keyword evidence="4 9" id="KW-0547">Nucleotide-binding</keyword>
<evidence type="ECO:0000313" key="13">
    <source>
        <dbReference type="Proteomes" id="UP001446871"/>
    </source>
</evidence>
<dbReference type="PRINTS" id="PR01038">
    <property type="entry name" value="TRNASYNTHARG"/>
</dbReference>
<protein>
    <recommendedName>
        <fullName evidence="2">arginine--tRNA ligase</fullName>
        <ecNumber evidence="2">6.1.1.19</ecNumber>
    </recommendedName>
</protein>
<evidence type="ECO:0000313" key="12">
    <source>
        <dbReference type="EMBL" id="KAK8060516.1"/>
    </source>
</evidence>
<dbReference type="PANTHER" id="PTHR11956">
    <property type="entry name" value="ARGINYL-TRNA SYNTHETASE"/>
    <property type="match status" value="1"/>
</dbReference>
<dbReference type="InterPro" id="IPR009080">
    <property type="entry name" value="tRNAsynth_Ia_anticodon-bd"/>
</dbReference>
<comment type="similarity">
    <text evidence="1 9">Belongs to the class-I aminoacyl-tRNA synthetase family.</text>
</comment>
<dbReference type="PANTHER" id="PTHR11956:SF11">
    <property type="entry name" value="ARGININE--TRNA LIGASE, MITOCHONDRIAL-RELATED"/>
    <property type="match status" value="1"/>
</dbReference>
<evidence type="ECO:0000256" key="3">
    <source>
        <dbReference type="ARBA" id="ARBA00022598"/>
    </source>
</evidence>
<dbReference type="SMART" id="SM00836">
    <property type="entry name" value="DALR_1"/>
    <property type="match status" value="1"/>
</dbReference>
<dbReference type="Pfam" id="PF00750">
    <property type="entry name" value="tRNA-synt_1d"/>
    <property type="match status" value="1"/>
</dbReference>
<dbReference type="Pfam" id="PF05746">
    <property type="entry name" value="DALR_1"/>
    <property type="match status" value="1"/>
</dbReference>
<organism evidence="12 13">
    <name type="scientific">Apiospora saccharicola</name>
    <dbReference type="NCBI Taxonomy" id="335842"/>
    <lineage>
        <taxon>Eukaryota</taxon>
        <taxon>Fungi</taxon>
        <taxon>Dikarya</taxon>
        <taxon>Ascomycota</taxon>
        <taxon>Pezizomycotina</taxon>
        <taxon>Sordariomycetes</taxon>
        <taxon>Xylariomycetidae</taxon>
        <taxon>Amphisphaeriales</taxon>
        <taxon>Apiosporaceae</taxon>
        <taxon>Apiospora</taxon>
    </lineage>
</organism>
<accession>A0ABR1UR21</accession>
<comment type="caution">
    <text evidence="12">The sequence shown here is derived from an EMBL/GenBank/DDBJ whole genome shotgun (WGS) entry which is preliminary data.</text>
</comment>
<keyword evidence="7 9" id="KW-0030">Aminoacyl-tRNA synthetase</keyword>
<dbReference type="EMBL" id="JAQQWM010000006">
    <property type="protein sequence ID" value="KAK8060516.1"/>
    <property type="molecule type" value="Genomic_DNA"/>
</dbReference>
<feature type="region of interest" description="Disordered" evidence="10">
    <location>
        <begin position="609"/>
        <end position="634"/>
    </location>
</feature>
<dbReference type="InterPro" id="IPR001278">
    <property type="entry name" value="Arg-tRNA-ligase"/>
</dbReference>
<dbReference type="InterPro" id="IPR036695">
    <property type="entry name" value="Arg-tRNA-synth_N_sf"/>
</dbReference>
<dbReference type="InterPro" id="IPR014729">
    <property type="entry name" value="Rossmann-like_a/b/a_fold"/>
</dbReference>
<dbReference type="SUPFAM" id="SSF55190">
    <property type="entry name" value="Arginyl-tRNA synthetase (ArgRS), N-terminal 'additional' domain"/>
    <property type="match status" value="1"/>
</dbReference>